<feature type="compositionally biased region" description="Low complexity" evidence="1">
    <location>
        <begin position="30"/>
        <end position="50"/>
    </location>
</feature>
<protein>
    <submittedName>
        <fullName evidence="2">Uncharacterized protein</fullName>
    </submittedName>
</protein>
<dbReference type="EMBL" id="JAULSR010000009">
    <property type="protein sequence ID" value="KAK0612616.1"/>
    <property type="molecule type" value="Genomic_DNA"/>
</dbReference>
<organism evidence="2 3">
    <name type="scientific">Bombardia bombarda</name>
    <dbReference type="NCBI Taxonomy" id="252184"/>
    <lineage>
        <taxon>Eukaryota</taxon>
        <taxon>Fungi</taxon>
        <taxon>Dikarya</taxon>
        <taxon>Ascomycota</taxon>
        <taxon>Pezizomycotina</taxon>
        <taxon>Sordariomycetes</taxon>
        <taxon>Sordariomycetidae</taxon>
        <taxon>Sordariales</taxon>
        <taxon>Lasiosphaeriaceae</taxon>
        <taxon>Bombardia</taxon>
    </lineage>
</organism>
<feature type="compositionally biased region" description="Low complexity" evidence="1">
    <location>
        <begin position="93"/>
        <end position="113"/>
    </location>
</feature>
<sequence length="187" mass="19574">MNSPVPCQCGKRFKSQSAIAQHVRDSPRHGPSTASAPSNAGPGPATASPTQLPPPPQDNIVGTGKMTCACGKVVKGASGLHDHMRDSPRHAAAKNNASKKPSTSTSSATLAKSTPKRSTPPKSAVSTPHPPATPAPTEKTSNAVKNSKKEKKAAKEKGQPSLPCQRRRRSLRARQPLCFLVLLEKGL</sequence>
<accession>A0AA39T2D1</accession>
<feature type="region of interest" description="Disordered" evidence="1">
    <location>
        <begin position="1"/>
        <end position="64"/>
    </location>
</feature>
<feature type="compositionally biased region" description="Basic and acidic residues" evidence="1">
    <location>
        <begin position="80"/>
        <end position="89"/>
    </location>
</feature>
<gene>
    <name evidence="2" type="ORF">B0T17DRAFT_620772</name>
</gene>
<comment type="caution">
    <text evidence="2">The sequence shown here is derived from an EMBL/GenBank/DDBJ whole genome shotgun (WGS) entry which is preliminary data.</text>
</comment>
<dbReference type="Proteomes" id="UP001174934">
    <property type="component" value="Unassembled WGS sequence"/>
</dbReference>
<reference evidence="2" key="1">
    <citation type="submission" date="2023-06" db="EMBL/GenBank/DDBJ databases">
        <title>Genome-scale phylogeny and comparative genomics of the fungal order Sordariales.</title>
        <authorList>
            <consortium name="Lawrence Berkeley National Laboratory"/>
            <person name="Hensen N."/>
            <person name="Bonometti L."/>
            <person name="Westerberg I."/>
            <person name="Brannstrom I.O."/>
            <person name="Guillou S."/>
            <person name="Cros-Aarteil S."/>
            <person name="Calhoun S."/>
            <person name="Haridas S."/>
            <person name="Kuo A."/>
            <person name="Mondo S."/>
            <person name="Pangilinan J."/>
            <person name="Riley R."/>
            <person name="LaButti K."/>
            <person name="Andreopoulos B."/>
            <person name="Lipzen A."/>
            <person name="Chen C."/>
            <person name="Yanf M."/>
            <person name="Daum C."/>
            <person name="Ng V."/>
            <person name="Clum A."/>
            <person name="Steindorff A."/>
            <person name="Ohm R."/>
            <person name="Martin F."/>
            <person name="Silar P."/>
            <person name="Natvig D."/>
            <person name="Lalanne C."/>
            <person name="Gautier V."/>
            <person name="Ament-velasquez S.L."/>
            <person name="Kruys A."/>
            <person name="Hutchinson M.I."/>
            <person name="Powell A.J."/>
            <person name="Barry K."/>
            <person name="Miller A.N."/>
            <person name="Grigoriev I.V."/>
            <person name="Debuchy R."/>
            <person name="Gladieux P."/>
            <person name="Thoren M.H."/>
            <person name="Johannesson H."/>
        </authorList>
    </citation>
    <scope>NUCLEOTIDE SEQUENCE</scope>
    <source>
        <strain evidence="2">SMH3391-2</strain>
    </source>
</reference>
<evidence type="ECO:0000256" key="1">
    <source>
        <dbReference type="SAM" id="MobiDB-lite"/>
    </source>
</evidence>
<feature type="region of interest" description="Disordered" evidence="1">
    <location>
        <begin position="79"/>
        <end position="175"/>
    </location>
</feature>
<name>A0AA39T2D1_9PEZI</name>
<dbReference type="AlphaFoldDB" id="A0AA39T2D1"/>
<evidence type="ECO:0000313" key="2">
    <source>
        <dbReference type="EMBL" id="KAK0612616.1"/>
    </source>
</evidence>
<keyword evidence="3" id="KW-1185">Reference proteome</keyword>
<evidence type="ECO:0000313" key="3">
    <source>
        <dbReference type="Proteomes" id="UP001174934"/>
    </source>
</evidence>
<proteinExistence type="predicted"/>